<dbReference type="Pfam" id="PF03372">
    <property type="entry name" value="Exo_endo_phos"/>
    <property type="match status" value="1"/>
</dbReference>
<gene>
    <name evidence="3" type="ORF">FOB64_003709</name>
</gene>
<feature type="signal peptide" evidence="1">
    <location>
        <begin position="1"/>
        <end position="18"/>
    </location>
</feature>
<dbReference type="AlphaFoldDB" id="A0A8H6BVW5"/>
<dbReference type="PANTHER" id="PTHR12121:SF36">
    <property type="entry name" value="ENDONUCLEASE_EXONUCLEASE_PHOSPHATASE DOMAIN-CONTAINING PROTEIN"/>
    <property type="match status" value="1"/>
</dbReference>
<sequence length="303" mass="34444">MLSRVVFIILHWTLLVLADSRTTSALDITIYSNNVRYAASRRGRGRDELPWKIRKHGVVDAIKSQSGVDPILIGLQEVTHAQLKDILKGLNKKNSEDDRRWTFFGVGRDNGHKKGEYSPILYNTAEWNLLNGTYKWLSFTPDKPSKYPGASKKRIVTMGTFSHVKTGKVVNFVNTHLDHRSVKSREYSAKLIIQYIKSIPNYFPTFLCGDFNSLDTDKAYATFSHYMVDASHVAEKKYDTNLKTFSGFGNGTSYSIDFIWSPMDTNDNSGTNALSYTVLDNLFDEGHRFSDHRPVMARYSVTS</sequence>
<evidence type="ECO:0000256" key="1">
    <source>
        <dbReference type="SAM" id="SignalP"/>
    </source>
</evidence>
<dbReference type="SMR" id="A0A8H6BVW5"/>
<organism evidence="3 4">
    <name type="scientific">Candida albicans</name>
    <name type="common">Yeast</name>
    <dbReference type="NCBI Taxonomy" id="5476"/>
    <lineage>
        <taxon>Eukaryota</taxon>
        <taxon>Fungi</taxon>
        <taxon>Dikarya</taxon>
        <taxon>Ascomycota</taxon>
        <taxon>Saccharomycotina</taxon>
        <taxon>Pichiomycetes</taxon>
        <taxon>Debaryomycetaceae</taxon>
        <taxon>Candida/Lodderomyces clade</taxon>
        <taxon>Candida</taxon>
    </lineage>
</organism>
<keyword evidence="3" id="KW-0269">Exonuclease</keyword>
<feature type="chain" id="PRO_5034765725" evidence="1">
    <location>
        <begin position="19"/>
        <end position="303"/>
    </location>
</feature>
<dbReference type="CDD" id="cd09083">
    <property type="entry name" value="EEP-1"/>
    <property type="match status" value="1"/>
</dbReference>
<protein>
    <submittedName>
        <fullName evidence="3">Endonuclease/Exonuclease/phosphatase family protein</fullName>
    </submittedName>
</protein>
<dbReference type="Gene3D" id="3.60.10.10">
    <property type="entry name" value="Endonuclease/exonuclease/phosphatase"/>
    <property type="match status" value="1"/>
</dbReference>
<dbReference type="EMBL" id="JABWAD010000050">
    <property type="protein sequence ID" value="KAF6068858.1"/>
    <property type="molecule type" value="Genomic_DNA"/>
</dbReference>
<name>A0A8H6BVW5_CANAX</name>
<proteinExistence type="predicted"/>
<keyword evidence="1" id="KW-0732">Signal</keyword>
<dbReference type="GO" id="GO:0000175">
    <property type="term" value="F:3'-5'-RNA exonuclease activity"/>
    <property type="evidence" value="ECO:0007669"/>
    <property type="project" value="TreeGrafter"/>
</dbReference>
<dbReference type="FunFam" id="3.60.10.10:FF:000196">
    <property type="entry name" value="Endonuclease/exonuclease/phosphatase, putative"/>
    <property type="match status" value="1"/>
</dbReference>
<keyword evidence="3" id="KW-0378">Hydrolase</keyword>
<accession>A0A8H6BVW5</accession>
<dbReference type="OMA" id="DSMPDNI"/>
<dbReference type="InterPro" id="IPR050410">
    <property type="entry name" value="CCR4/nocturin_mRNA_transcr"/>
</dbReference>
<dbReference type="InterPro" id="IPR036691">
    <property type="entry name" value="Endo/exonu/phosph_ase_sf"/>
</dbReference>
<dbReference type="Proteomes" id="UP000536275">
    <property type="component" value="Unassembled WGS sequence"/>
</dbReference>
<reference evidence="3 4" key="1">
    <citation type="submission" date="2020-03" db="EMBL/GenBank/DDBJ databases">
        <title>FDA dAtabase for Regulatory Grade micrObial Sequences (FDA-ARGOS): Supporting development and validation of Infectious Disease Dx tests.</title>
        <authorList>
            <person name="Campos J."/>
            <person name="Goldberg B."/>
            <person name="Tallon L."/>
            <person name="Sadzewicz L."/>
            <person name="Vavikolanu K."/>
            <person name="Mehta A."/>
            <person name="Aluvathingal J."/>
            <person name="Nadendla S."/>
            <person name="Nandy P."/>
            <person name="Geyer C."/>
            <person name="Yan Y."/>
            <person name="Sichtig H."/>
        </authorList>
    </citation>
    <scope>NUCLEOTIDE SEQUENCE [LARGE SCALE GENOMIC DNA]</scope>
    <source>
        <strain evidence="3 4">FDAARGOS_656</strain>
    </source>
</reference>
<evidence type="ECO:0000259" key="2">
    <source>
        <dbReference type="Pfam" id="PF03372"/>
    </source>
</evidence>
<dbReference type="PANTHER" id="PTHR12121">
    <property type="entry name" value="CARBON CATABOLITE REPRESSOR PROTEIN 4"/>
    <property type="match status" value="1"/>
</dbReference>
<evidence type="ECO:0000313" key="3">
    <source>
        <dbReference type="EMBL" id="KAF6068858.1"/>
    </source>
</evidence>
<dbReference type="InterPro" id="IPR005135">
    <property type="entry name" value="Endo/exonuclease/phosphatase"/>
</dbReference>
<comment type="caution">
    <text evidence="3">The sequence shown here is derived from an EMBL/GenBank/DDBJ whole genome shotgun (WGS) entry which is preliminary data.</text>
</comment>
<keyword evidence="3" id="KW-0255">Endonuclease</keyword>
<feature type="domain" description="Endonuclease/exonuclease/phosphatase" evidence="2">
    <location>
        <begin position="45"/>
        <end position="262"/>
    </location>
</feature>
<dbReference type="GO" id="GO:0004519">
    <property type="term" value="F:endonuclease activity"/>
    <property type="evidence" value="ECO:0007669"/>
    <property type="project" value="UniProtKB-KW"/>
</dbReference>
<keyword evidence="3" id="KW-0540">Nuclease</keyword>
<evidence type="ECO:0000313" key="4">
    <source>
        <dbReference type="Proteomes" id="UP000536275"/>
    </source>
</evidence>
<dbReference type="SUPFAM" id="SSF56219">
    <property type="entry name" value="DNase I-like"/>
    <property type="match status" value="1"/>
</dbReference>